<dbReference type="Proteomes" id="UP000019113">
    <property type="component" value="Unassembled WGS sequence"/>
</dbReference>
<proteinExistence type="inferred from homology"/>
<gene>
    <name evidence="5" type="primary">rpmE2</name>
    <name evidence="6" type="ORF">BJB45_17380</name>
</gene>
<dbReference type="InterPro" id="IPR042105">
    <property type="entry name" value="Ribosomal_bL31_sf"/>
</dbReference>
<dbReference type="InterPro" id="IPR027493">
    <property type="entry name" value="Ribosomal_bL31_B"/>
</dbReference>
<dbReference type="STRING" id="1178482.AR456_12530"/>
<dbReference type="SUPFAM" id="SSF143800">
    <property type="entry name" value="L28p-like"/>
    <property type="match status" value="1"/>
</dbReference>
<dbReference type="GO" id="GO:1990904">
    <property type="term" value="C:ribonucleoprotein complex"/>
    <property type="evidence" value="ECO:0007669"/>
    <property type="project" value="UniProtKB-KW"/>
</dbReference>
<dbReference type="AlphaFoldDB" id="W1NBY3"/>
<dbReference type="OrthoDB" id="9803251at2"/>
<dbReference type="Gene3D" id="4.10.830.30">
    <property type="entry name" value="Ribosomal protein L31"/>
    <property type="match status" value="1"/>
</dbReference>
<evidence type="ECO:0000256" key="3">
    <source>
        <dbReference type="ARBA" id="ARBA00022980"/>
    </source>
</evidence>
<protein>
    <recommendedName>
        <fullName evidence="5">Large ribosomal subunit protein bL31B</fullName>
    </recommendedName>
</protein>
<keyword evidence="7" id="KW-1185">Reference proteome</keyword>
<name>W1NBY3_9GAMM</name>
<evidence type="ECO:0000313" key="6">
    <source>
        <dbReference type="EMBL" id="ERL53049.1"/>
    </source>
</evidence>
<dbReference type="PATRIC" id="fig|1178482.3.peg.88"/>
<evidence type="ECO:0000313" key="7">
    <source>
        <dbReference type="Proteomes" id="UP000019113"/>
    </source>
</evidence>
<dbReference type="eggNOG" id="COG0254">
    <property type="taxonomic scope" value="Bacteria"/>
</dbReference>
<sequence>MKKHLHPDYDYVVFRDTSCGETFRIRSTCTSSETIVWEDGKTYPLVNLDISSASHPFYTGKQRKASGEGRAARFEKRFGAFSRRSSGEQ</sequence>
<dbReference type="Pfam" id="PF01197">
    <property type="entry name" value="Ribosomal_L31"/>
    <property type="match status" value="1"/>
</dbReference>
<evidence type="ECO:0000256" key="4">
    <source>
        <dbReference type="ARBA" id="ARBA00023274"/>
    </source>
</evidence>
<keyword evidence="4 5" id="KW-0687">Ribonucleoprotein</keyword>
<dbReference type="RefSeq" id="WP_021817031.1">
    <property type="nucleotide sequence ID" value="NZ_AVBC01000011.1"/>
</dbReference>
<dbReference type="KEGG" id="hhu:AR456_12530"/>
<dbReference type="PANTHER" id="PTHR33280">
    <property type="entry name" value="50S RIBOSOMAL PROTEIN L31, CHLOROPLASTIC"/>
    <property type="match status" value="1"/>
</dbReference>
<dbReference type="GO" id="GO:0006412">
    <property type="term" value="P:translation"/>
    <property type="evidence" value="ECO:0007669"/>
    <property type="project" value="UniProtKB-UniRule"/>
</dbReference>
<reference evidence="6 7" key="1">
    <citation type="submission" date="2013-08" db="EMBL/GenBank/DDBJ databases">
        <title>draft genome of Halomonas huanghegensis, strain BJGMM-B45T.</title>
        <authorList>
            <person name="Miao C."/>
            <person name="Wan Y."/>
            <person name="Jin W."/>
        </authorList>
    </citation>
    <scope>NUCLEOTIDE SEQUENCE [LARGE SCALE GENOMIC DNA]</scope>
    <source>
        <strain evidence="6 7">BJGMM-B45</strain>
    </source>
</reference>
<organism evidence="6 7">
    <name type="scientific">Halomonas huangheensis</name>
    <dbReference type="NCBI Taxonomy" id="1178482"/>
    <lineage>
        <taxon>Bacteria</taxon>
        <taxon>Pseudomonadati</taxon>
        <taxon>Pseudomonadota</taxon>
        <taxon>Gammaproteobacteria</taxon>
        <taxon>Oceanospirillales</taxon>
        <taxon>Halomonadaceae</taxon>
        <taxon>Halomonas</taxon>
    </lineage>
</organism>
<keyword evidence="3 5" id="KW-0689">Ribosomal protein</keyword>
<comment type="caution">
    <text evidence="6">The sequence shown here is derived from an EMBL/GenBank/DDBJ whole genome shotgun (WGS) entry which is preliminary data.</text>
</comment>
<dbReference type="InterPro" id="IPR002150">
    <property type="entry name" value="Ribosomal_bL31"/>
</dbReference>
<dbReference type="PROSITE" id="PS01143">
    <property type="entry name" value="RIBOSOMAL_L31"/>
    <property type="match status" value="1"/>
</dbReference>
<dbReference type="InterPro" id="IPR034704">
    <property type="entry name" value="Ribosomal_bL28/bL31-like_sf"/>
</dbReference>
<dbReference type="GO" id="GO:0003735">
    <property type="term" value="F:structural constituent of ribosome"/>
    <property type="evidence" value="ECO:0007669"/>
    <property type="project" value="InterPro"/>
</dbReference>
<dbReference type="NCBIfam" id="TIGR00105">
    <property type="entry name" value="L31"/>
    <property type="match status" value="1"/>
</dbReference>
<dbReference type="EMBL" id="AVBC01000011">
    <property type="protein sequence ID" value="ERL53049.1"/>
    <property type="molecule type" value="Genomic_DNA"/>
</dbReference>
<evidence type="ECO:0000256" key="1">
    <source>
        <dbReference type="ARBA" id="ARBA00008196"/>
    </source>
</evidence>
<dbReference type="PRINTS" id="PR01249">
    <property type="entry name" value="RIBOSOMALL31"/>
</dbReference>
<dbReference type="NCBIfam" id="NF002462">
    <property type="entry name" value="PRK01678.1"/>
    <property type="match status" value="1"/>
</dbReference>
<dbReference type="GO" id="GO:0005840">
    <property type="term" value="C:ribosome"/>
    <property type="evidence" value="ECO:0007669"/>
    <property type="project" value="UniProtKB-KW"/>
</dbReference>
<dbReference type="HAMAP" id="MF_00502">
    <property type="entry name" value="Ribosomal_bL31_2"/>
    <property type="match status" value="1"/>
</dbReference>
<comment type="subunit">
    <text evidence="2 5">Part of the 50S ribosomal subunit.</text>
</comment>
<accession>W1NBY3</accession>
<comment type="similarity">
    <text evidence="1 5">Belongs to the bacterial ribosomal protein bL31 family. Type B subfamily.</text>
</comment>
<dbReference type="PANTHER" id="PTHR33280:SF1">
    <property type="entry name" value="LARGE RIBOSOMAL SUBUNIT PROTEIN BL31C"/>
    <property type="match status" value="1"/>
</dbReference>
<evidence type="ECO:0000256" key="2">
    <source>
        <dbReference type="ARBA" id="ARBA00011838"/>
    </source>
</evidence>
<evidence type="ECO:0000256" key="5">
    <source>
        <dbReference type="HAMAP-Rule" id="MF_00502"/>
    </source>
</evidence>